<gene>
    <name evidence="1" type="ORF">ADIWIN_2497</name>
</gene>
<reference evidence="1 2" key="1">
    <citation type="journal article" date="2013" name="Genome Announc.">
        <title>Draft Genome Sequence of Winogradskyella psychrotolerans RS-3T, Isolated from the Marine Transect of Kongsfjorden, Ny-Alesund, Svalbard, Arctic Ocean.</title>
        <authorList>
            <person name="Kumar Pinnaka A."/>
            <person name="Ara S."/>
            <person name="Singh A."/>
            <person name="Shivaji S."/>
        </authorList>
    </citation>
    <scope>NUCLEOTIDE SEQUENCE [LARGE SCALE GENOMIC DNA]</scope>
    <source>
        <strain evidence="1 2">RS-3</strain>
    </source>
</reference>
<comment type="caution">
    <text evidence="1">The sequence shown here is derived from an EMBL/GenBank/DDBJ whole genome shotgun (WGS) entry which is preliminary data.</text>
</comment>
<name>S7VSJ1_9FLAO</name>
<dbReference type="EMBL" id="ATMR01000124">
    <property type="protein sequence ID" value="EPR72327.1"/>
    <property type="molecule type" value="Genomic_DNA"/>
</dbReference>
<proteinExistence type="predicted"/>
<accession>S7VSJ1</accession>
<keyword evidence="2" id="KW-1185">Reference proteome</keyword>
<dbReference type="Proteomes" id="UP000014962">
    <property type="component" value="Unassembled WGS sequence"/>
</dbReference>
<evidence type="ECO:0000313" key="1">
    <source>
        <dbReference type="EMBL" id="EPR72327.1"/>
    </source>
</evidence>
<dbReference type="AlphaFoldDB" id="S7VSJ1"/>
<sequence>MKNYKPIFNQSHNPEKYQELVYDRRKCRMIAIKKDNLPTPYLI</sequence>
<protein>
    <submittedName>
        <fullName evidence="1">Uncharacterized protein</fullName>
    </submittedName>
</protein>
<organism evidence="1 2">
    <name type="scientific">Winogradskyella psychrotolerans RS-3</name>
    <dbReference type="NCBI Taxonomy" id="641526"/>
    <lineage>
        <taxon>Bacteria</taxon>
        <taxon>Pseudomonadati</taxon>
        <taxon>Bacteroidota</taxon>
        <taxon>Flavobacteriia</taxon>
        <taxon>Flavobacteriales</taxon>
        <taxon>Flavobacteriaceae</taxon>
        <taxon>Winogradskyella</taxon>
    </lineage>
</organism>
<evidence type="ECO:0000313" key="2">
    <source>
        <dbReference type="Proteomes" id="UP000014962"/>
    </source>
</evidence>